<organism evidence="3 4">
    <name type="scientific">Callosobruchus maculatus</name>
    <name type="common">Southern cowpea weevil</name>
    <name type="synonym">Pulse bruchid</name>
    <dbReference type="NCBI Taxonomy" id="64391"/>
    <lineage>
        <taxon>Eukaryota</taxon>
        <taxon>Metazoa</taxon>
        <taxon>Ecdysozoa</taxon>
        <taxon>Arthropoda</taxon>
        <taxon>Hexapoda</taxon>
        <taxon>Insecta</taxon>
        <taxon>Pterygota</taxon>
        <taxon>Neoptera</taxon>
        <taxon>Endopterygota</taxon>
        <taxon>Coleoptera</taxon>
        <taxon>Polyphaga</taxon>
        <taxon>Cucujiformia</taxon>
        <taxon>Chrysomeloidea</taxon>
        <taxon>Chrysomelidae</taxon>
        <taxon>Bruchinae</taxon>
        <taxon>Bruchini</taxon>
        <taxon>Callosobruchus</taxon>
    </lineage>
</organism>
<proteinExistence type="inferred from homology"/>
<evidence type="ECO:0000313" key="3">
    <source>
        <dbReference type="EMBL" id="VEN57148.1"/>
    </source>
</evidence>
<accession>A0A653DAX4</accession>
<keyword evidence="4" id="KW-1185">Reference proteome</keyword>
<comment type="similarity">
    <text evidence="1">Belongs to the peptidase C1 family.</text>
</comment>
<dbReference type="Proteomes" id="UP000410492">
    <property type="component" value="Unassembled WGS sequence"/>
</dbReference>
<dbReference type="InterPro" id="IPR013128">
    <property type="entry name" value="Peptidase_C1A"/>
</dbReference>
<dbReference type="InterPro" id="IPR039417">
    <property type="entry name" value="Peptidase_C1A_papain-like"/>
</dbReference>
<gene>
    <name evidence="3" type="ORF">CALMAC_LOCUS15834</name>
</gene>
<dbReference type="EMBL" id="CAACVG010010986">
    <property type="protein sequence ID" value="VEN57148.1"/>
    <property type="molecule type" value="Genomic_DNA"/>
</dbReference>
<protein>
    <recommendedName>
        <fullName evidence="2">Peptidase C1A papain C-terminal domain-containing protein</fullName>
    </recommendedName>
</protein>
<dbReference type="AlphaFoldDB" id="A0A653DAX4"/>
<evidence type="ECO:0000313" key="4">
    <source>
        <dbReference type="Proteomes" id="UP000410492"/>
    </source>
</evidence>
<dbReference type="Gene3D" id="3.90.70.10">
    <property type="entry name" value="Cysteine proteinases"/>
    <property type="match status" value="1"/>
</dbReference>
<dbReference type="SMART" id="SM00645">
    <property type="entry name" value="Pept_C1"/>
    <property type="match status" value="1"/>
</dbReference>
<dbReference type="GO" id="GO:0008234">
    <property type="term" value="F:cysteine-type peptidase activity"/>
    <property type="evidence" value="ECO:0007669"/>
    <property type="project" value="InterPro"/>
</dbReference>
<sequence length="123" mass="13803">IPETIDWRKRGAVTGVKDHGLCGSSWAFASTGHLEGQLAIKFKQYISLSAQNLVDCSKENSGCNGGNMLEAYDYVRQFGIESEGDYPYEKRRRICRADNEHIVTKVSGILRIHPSKDEVQKAR</sequence>
<reference evidence="3 4" key="1">
    <citation type="submission" date="2019-01" db="EMBL/GenBank/DDBJ databases">
        <authorList>
            <person name="Sayadi A."/>
        </authorList>
    </citation>
    <scope>NUCLEOTIDE SEQUENCE [LARGE SCALE GENOMIC DNA]</scope>
</reference>
<dbReference type="InterPro" id="IPR000668">
    <property type="entry name" value="Peptidase_C1A_C"/>
</dbReference>
<feature type="non-terminal residue" evidence="3">
    <location>
        <position position="1"/>
    </location>
</feature>
<name>A0A653DAX4_CALMS</name>
<dbReference type="Pfam" id="PF00112">
    <property type="entry name" value="Peptidase_C1"/>
    <property type="match status" value="1"/>
</dbReference>
<dbReference type="GO" id="GO:0006508">
    <property type="term" value="P:proteolysis"/>
    <property type="evidence" value="ECO:0007669"/>
    <property type="project" value="InterPro"/>
</dbReference>
<evidence type="ECO:0000259" key="2">
    <source>
        <dbReference type="SMART" id="SM00645"/>
    </source>
</evidence>
<dbReference type="InterPro" id="IPR038765">
    <property type="entry name" value="Papain-like_cys_pep_sf"/>
</dbReference>
<dbReference type="OrthoDB" id="10253408at2759"/>
<feature type="domain" description="Peptidase C1A papain C-terminal" evidence="2">
    <location>
        <begin position="1"/>
        <end position="123"/>
    </location>
</feature>
<dbReference type="PANTHER" id="PTHR12411">
    <property type="entry name" value="CYSTEINE PROTEASE FAMILY C1-RELATED"/>
    <property type="match status" value="1"/>
</dbReference>
<evidence type="ECO:0000256" key="1">
    <source>
        <dbReference type="ARBA" id="ARBA00008455"/>
    </source>
</evidence>
<dbReference type="SUPFAM" id="SSF54001">
    <property type="entry name" value="Cysteine proteinases"/>
    <property type="match status" value="1"/>
</dbReference>
<dbReference type="CDD" id="cd02248">
    <property type="entry name" value="Peptidase_C1A"/>
    <property type="match status" value="1"/>
</dbReference>